<organism evidence="2 3">
    <name type="scientific">Bilophila wadsworthia (strain 3_1_6)</name>
    <dbReference type="NCBI Taxonomy" id="563192"/>
    <lineage>
        <taxon>Bacteria</taxon>
        <taxon>Pseudomonadati</taxon>
        <taxon>Thermodesulfobacteriota</taxon>
        <taxon>Desulfovibrionia</taxon>
        <taxon>Desulfovibrionales</taxon>
        <taxon>Desulfovibrionaceae</taxon>
        <taxon>Bilophila</taxon>
    </lineage>
</organism>
<dbReference type="AlphaFoldDB" id="E5Y6Z3"/>
<dbReference type="InterPro" id="IPR045584">
    <property type="entry name" value="Pilin-like"/>
</dbReference>
<dbReference type="Proteomes" id="UP000006034">
    <property type="component" value="Unassembled WGS sequence"/>
</dbReference>
<protein>
    <recommendedName>
        <fullName evidence="1">Type 4 secretion system PilS N-terminal domain-containing protein</fullName>
    </recommendedName>
</protein>
<dbReference type="RefSeq" id="WP_005027703.1">
    <property type="nucleotide sequence ID" value="NZ_KE150238.1"/>
</dbReference>
<evidence type="ECO:0000259" key="1">
    <source>
        <dbReference type="Pfam" id="PF08805"/>
    </source>
</evidence>
<sequence>MERLRKLFRNGFSKKTAKKSERGFTAFESLIVIVVGLLLLATSGKWAPMLFGDSKLGTAQQDLGGLRINIQKTYLDLRTYSSISNDELIASAAVPSNMLNADKTAIVNAWNGDVTVSPADGGRSFTIELALIPQAECVKLAAFQFDTWESVSVNGTELAEGTLVTTDQCTDVNSNTITYTSH</sequence>
<dbReference type="GeneID" id="78084228"/>
<gene>
    <name evidence="2" type="ORF">HMPREF0179_01957</name>
</gene>
<evidence type="ECO:0000313" key="2">
    <source>
        <dbReference type="EMBL" id="EFV44231.1"/>
    </source>
</evidence>
<dbReference type="Pfam" id="PF08805">
    <property type="entry name" value="PilS"/>
    <property type="match status" value="1"/>
</dbReference>
<dbReference type="STRING" id="563192.HMPREF0179_01957"/>
<evidence type="ECO:0000313" key="3">
    <source>
        <dbReference type="Proteomes" id="UP000006034"/>
    </source>
</evidence>
<comment type="caution">
    <text evidence="2">The sequence shown here is derived from an EMBL/GenBank/DDBJ whole genome shotgun (WGS) entry which is preliminary data.</text>
</comment>
<dbReference type="EMBL" id="ADCP02000001">
    <property type="protein sequence ID" value="EFV44231.1"/>
    <property type="molecule type" value="Genomic_DNA"/>
</dbReference>
<dbReference type="OrthoDB" id="5455405at2"/>
<dbReference type="SUPFAM" id="SSF54523">
    <property type="entry name" value="Pili subunits"/>
    <property type="match status" value="1"/>
</dbReference>
<keyword evidence="3" id="KW-1185">Reference proteome</keyword>
<dbReference type="HOGENOM" id="CLU_125385_0_0_7"/>
<proteinExistence type="predicted"/>
<reference evidence="2 3" key="1">
    <citation type="submission" date="2010-10" db="EMBL/GenBank/DDBJ databases">
        <authorList>
            <consortium name="The Broad Institute Genome Sequencing Platform"/>
            <person name="Ward D."/>
            <person name="Earl A."/>
            <person name="Feldgarden M."/>
            <person name="Young S.K."/>
            <person name="Gargeya S."/>
            <person name="Zeng Q."/>
            <person name="Alvarado L."/>
            <person name="Berlin A."/>
            <person name="Bochicchio J."/>
            <person name="Chapman S.B."/>
            <person name="Chen Z."/>
            <person name="Freedman E."/>
            <person name="Gellesch M."/>
            <person name="Goldberg J."/>
            <person name="Griggs A."/>
            <person name="Gujja S."/>
            <person name="Heilman E."/>
            <person name="Heiman D."/>
            <person name="Howarth C."/>
            <person name="Mehta T."/>
            <person name="Neiman D."/>
            <person name="Pearson M."/>
            <person name="Roberts A."/>
            <person name="Saif S."/>
            <person name="Shea T."/>
            <person name="Shenoy N."/>
            <person name="Sisk P."/>
            <person name="Stolte C."/>
            <person name="Sykes S."/>
            <person name="White J."/>
            <person name="Yandava C."/>
            <person name="Allen-Vercoe E."/>
            <person name="Sibley C."/>
            <person name="Ambrose C.E."/>
            <person name="Strauss J."/>
            <person name="Daigneault M."/>
            <person name="Haas B."/>
            <person name="Nusbaum C."/>
            <person name="Birren B."/>
        </authorList>
    </citation>
    <scope>NUCLEOTIDE SEQUENCE [LARGE SCALE GENOMIC DNA]</scope>
    <source>
        <strain evidence="2 3">3_1_6</strain>
    </source>
</reference>
<reference evidence="2 3" key="2">
    <citation type="submission" date="2013-04" db="EMBL/GenBank/DDBJ databases">
        <title>The Genome Sequence of Bilophila wadsworthia 3_1_6.</title>
        <authorList>
            <consortium name="The Broad Institute Genomics Platform"/>
            <person name="Earl A."/>
            <person name="Ward D."/>
            <person name="Feldgarden M."/>
            <person name="Gevers D."/>
            <person name="Sibley C."/>
            <person name="Strauss J."/>
            <person name="Allen-Vercoe E."/>
            <person name="Walker B."/>
            <person name="Young S."/>
            <person name="Zeng Q."/>
            <person name="Gargeya S."/>
            <person name="Fitzgerald M."/>
            <person name="Haas B."/>
            <person name="Abouelleil A."/>
            <person name="Allen A.W."/>
            <person name="Alvarado L."/>
            <person name="Arachchi H.M."/>
            <person name="Berlin A.M."/>
            <person name="Chapman S.B."/>
            <person name="Gainer-Dewar J."/>
            <person name="Goldberg J."/>
            <person name="Griggs A."/>
            <person name="Gujja S."/>
            <person name="Hansen M."/>
            <person name="Howarth C."/>
            <person name="Imamovic A."/>
            <person name="Ireland A."/>
            <person name="Larimer J."/>
            <person name="McCowan C."/>
            <person name="Murphy C."/>
            <person name="Pearson M."/>
            <person name="Poon T.W."/>
            <person name="Priest M."/>
            <person name="Roberts A."/>
            <person name="Saif S."/>
            <person name="Shea T."/>
            <person name="Sisk P."/>
            <person name="Sykes S."/>
            <person name="Wortman J."/>
            <person name="Nusbaum C."/>
            <person name="Birren B."/>
        </authorList>
    </citation>
    <scope>NUCLEOTIDE SEQUENCE [LARGE SCALE GENOMIC DNA]</scope>
    <source>
        <strain evidence="2 3">3_1_6</strain>
    </source>
</reference>
<accession>E5Y6Z3</accession>
<dbReference type="InterPro" id="IPR014911">
    <property type="entry name" value="PilS_N"/>
</dbReference>
<dbReference type="Gene3D" id="3.30.1690.10">
    <property type="entry name" value="TcpA-like pilin"/>
    <property type="match status" value="1"/>
</dbReference>
<feature type="domain" description="Type 4 secretion system PilS N-terminal" evidence="1">
    <location>
        <begin position="60"/>
        <end position="181"/>
    </location>
</feature>
<dbReference type="eggNOG" id="ENOG5033EIX">
    <property type="taxonomic scope" value="Bacteria"/>
</dbReference>
<name>E5Y6Z3_BILW3</name>